<keyword evidence="1 4" id="KW-0853">WD repeat</keyword>
<dbReference type="Pfam" id="PF00400">
    <property type="entry name" value="WD40"/>
    <property type="match status" value="3"/>
</dbReference>
<feature type="domain" description="F-box" evidence="6">
    <location>
        <begin position="42"/>
        <end position="88"/>
    </location>
</feature>
<dbReference type="Gene3D" id="2.130.10.10">
    <property type="entry name" value="YVTN repeat-like/Quinoprotein amine dehydrogenase"/>
    <property type="match status" value="1"/>
</dbReference>
<dbReference type="InterPro" id="IPR001680">
    <property type="entry name" value="WD40_rpt"/>
</dbReference>
<dbReference type="Proteomes" id="UP000022910">
    <property type="component" value="Unassembled WGS sequence"/>
</dbReference>
<evidence type="ECO:0000313" key="7">
    <source>
        <dbReference type="EMBL" id="EXX59748.1"/>
    </source>
</evidence>
<dbReference type="PANTHER" id="PTHR19872">
    <property type="entry name" value="UBIQUITIN LIGASE SPECIFICITY FACTOR/HREP PROTEIN"/>
    <property type="match status" value="1"/>
</dbReference>
<proteinExistence type="predicted"/>
<dbReference type="InterPro" id="IPR036047">
    <property type="entry name" value="F-box-like_dom_sf"/>
</dbReference>
<dbReference type="PROSITE" id="PS50082">
    <property type="entry name" value="WD_REPEATS_2"/>
    <property type="match status" value="2"/>
</dbReference>
<dbReference type="SMART" id="SM00256">
    <property type="entry name" value="FBOX"/>
    <property type="match status" value="1"/>
</dbReference>
<keyword evidence="8" id="KW-1185">Reference proteome</keyword>
<dbReference type="OrthoDB" id="2095648at2759"/>
<comment type="caution">
    <text evidence="7">The sequence shown here is derived from an EMBL/GenBank/DDBJ whole genome shotgun (WGS) entry which is preliminary data.</text>
</comment>
<dbReference type="SMR" id="A0A015LYM0"/>
<keyword evidence="2" id="KW-0677">Repeat</keyword>
<dbReference type="SUPFAM" id="SSF81383">
    <property type="entry name" value="F-box domain"/>
    <property type="match status" value="1"/>
</dbReference>
<dbReference type="InterPro" id="IPR051075">
    <property type="entry name" value="SCF_subunit_WD-repeat"/>
</dbReference>
<evidence type="ECO:0000256" key="2">
    <source>
        <dbReference type="ARBA" id="ARBA00022737"/>
    </source>
</evidence>
<dbReference type="EMBL" id="JEMT01026215">
    <property type="protein sequence ID" value="EXX59748.1"/>
    <property type="molecule type" value="Genomic_DNA"/>
</dbReference>
<dbReference type="InterPro" id="IPR019775">
    <property type="entry name" value="WD40_repeat_CS"/>
</dbReference>
<dbReference type="InterPro" id="IPR015943">
    <property type="entry name" value="WD40/YVTN_repeat-like_dom_sf"/>
</dbReference>
<gene>
    <name evidence="7" type="ORF">RirG_186300</name>
</gene>
<feature type="compositionally biased region" description="Basic residues" evidence="5">
    <location>
        <begin position="14"/>
        <end position="24"/>
    </location>
</feature>
<dbReference type="SMART" id="SM00320">
    <property type="entry name" value="WD40"/>
    <property type="match status" value="4"/>
</dbReference>
<evidence type="ECO:0000256" key="5">
    <source>
        <dbReference type="SAM" id="MobiDB-lite"/>
    </source>
</evidence>
<dbReference type="InterPro" id="IPR011047">
    <property type="entry name" value="Quinoprotein_ADH-like_sf"/>
</dbReference>
<evidence type="ECO:0000313" key="8">
    <source>
        <dbReference type="Proteomes" id="UP000022910"/>
    </source>
</evidence>
<reference evidence="7 8" key="1">
    <citation type="submission" date="2014-02" db="EMBL/GenBank/DDBJ databases">
        <title>Single nucleus genome sequencing reveals high similarity among nuclei of an endomycorrhizal fungus.</title>
        <authorList>
            <person name="Lin K."/>
            <person name="Geurts R."/>
            <person name="Zhang Z."/>
            <person name="Limpens E."/>
            <person name="Saunders D.G."/>
            <person name="Mu D."/>
            <person name="Pang E."/>
            <person name="Cao H."/>
            <person name="Cha H."/>
            <person name="Lin T."/>
            <person name="Zhou Q."/>
            <person name="Shang Y."/>
            <person name="Li Y."/>
            <person name="Ivanov S."/>
            <person name="Sharma T."/>
            <person name="Velzen R.V."/>
            <person name="Ruijter N.D."/>
            <person name="Aanen D.K."/>
            <person name="Win J."/>
            <person name="Kamoun S."/>
            <person name="Bisseling T."/>
            <person name="Huang S."/>
        </authorList>
    </citation>
    <scope>NUCLEOTIDE SEQUENCE [LARGE SCALE GENOMIC DNA]</scope>
    <source>
        <strain evidence="8">DAOM197198w</strain>
    </source>
</reference>
<accession>A0A015LYM0</accession>
<evidence type="ECO:0000256" key="4">
    <source>
        <dbReference type="PROSITE-ProRule" id="PRU00221"/>
    </source>
</evidence>
<dbReference type="PROSITE" id="PS50294">
    <property type="entry name" value="WD_REPEATS_REGION"/>
    <property type="match status" value="1"/>
</dbReference>
<sequence>MSRDNSRRNDKNLPFKKKSTKGKRTKGGIAIDNAFEIPINGRCYINEIPTEILTHIFSQLEPTELNAAAQICKHWRWIITDDSCWKSALIQFFGSIPFRRLASDSWKNEYMTRTKLLRIWERGRGLTLSFDPRVGIIHNLYVDFVNSWMLAGSLDKGMVSRCDPSTGRISKDFIFSTRENVSHSISAMLVDRHRILWGYKSGAIGLTILNKQGSNRFFKQFLDFHAGPVSVLAWSNQFTNTIVSGGEDGLVILWDVNSGRCIKSLRTDETLGNDTIITTLAWSVKKYIIAGTTDGTVYIWSIDSTLISSSPDNYEDISPTKITGTSGVTSLHYVESSNALIIAYEKSSELKKFDLETMECICVFTNGHSGNVTRTIIDIQENSETSNENGIKPLNILASGDTLGVVCLWDANGCGIDKIQKPFRTIEGHLSSVTAIHIDTFKMIVGSLDGAVTVFDPLTSKVICILCHSSQRSRRTANRATQTQENTSAVNCIYSKDYRTVLNIGGQIKTWDFTPGSAITGNKVKQSKKKNTSSTPKYMKRLEIQNDVRESTQMFEIEEREREEHLAKMQKYTPIPGLTNDEMLAYALMVSKEEHQTEDDQIAEAIKRSLEIQENLNDKNNL</sequence>
<evidence type="ECO:0000259" key="6">
    <source>
        <dbReference type="PROSITE" id="PS50181"/>
    </source>
</evidence>
<feature type="repeat" description="WD" evidence="4">
    <location>
        <begin position="222"/>
        <end position="264"/>
    </location>
</feature>
<dbReference type="SUPFAM" id="SSF50998">
    <property type="entry name" value="Quinoprotein alcohol dehydrogenase-like"/>
    <property type="match status" value="1"/>
</dbReference>
<feature type="repeat" description="WD" evidence="4">
    <location>
        <begin position="270"/>
        <end position="310"/>
    </location>
</feature>
<evidence type="ECO:0000256" key="1">
    <source>
        <dbReference type="ARBA" id="ARBA00022574"/>
    </source>
</evidence>
<dbReference type="InterPro" id="IPR001810">
    <property type="entry name" value="F-box_dom"/>
</dbReference>
<dbReference type="AlphaFoldDB" id="A0A015LYM0"/>
<dbReference type="PROSITE" id="PS00678">
    <property type="entry name" value="WD_REPEATS_1"/>
    <property type="match status" value="1"/>
</dbReference>
<keyword evidence="3" id="KW-0833">Ubl conjugation pathway</keyword>
<name>A0A015LYM0_RHIIW</name>
<dbReference type="STRING" id="1432141.A0A015LYM0"/>
<evidence type="ECO:0000256" key="3">
    <source>
        <dbReference type="ARBA" id="ARBA00022786"/>
    </source>
</evidence>
<dbReference type="OMA" id="NTHAMCA"/>
<dbReference type="HOGENOM" id="CLU_414556_0_0_1"/>
<dbReference type="Pfam" id="PF12937">
    <property type="entry name" value="F-box-like"/>
    <property type="match status" value="1"/>
</dbReference>
<dbReference type="PROSITE" id="PS50181">
    <property type="entry name" value="FBOX"/>
    <property type="match status" value="1"/>
</dbReference>
<feature type="compositionally biased region" description="Basic and acidic residues" evidence="5">
    <location>
        <begin position="1"/>
        <end position="13"/>
    </location>
</feature>
<organism evidence="7 8">
    <name type="scientific">Rhizophagus irregularis (strain DAOM 197198w)</name>
    <name type="common">Glomus intraradices</name>
    <dbReference type="NCBI Taxonomy" id="1432141"/>
    <lineage>
        <taxon>Eukaryota</taxon>
        <taxon>Fungi</taxon>
        <taxon>Fungi incertae sedis</taxon>
        <taxon>Mucoromycota</taxon>
        <taxon>Glomeromycotina</taxon>
        <taxon>Glomeromycetes</taxon>
        <taxon>Glomerales</taxon>
        <taxon>Glomeraceae</taxon>
        <taxon>Rhizophagus</taxon>
    </lineage>
</organism>
<dbReference type="PANTHER" id="PTHR19872:SF9">
    <property type="entry name" value="UBIQUITIN-BINDING SDF UBIQUITIN LIGASE COMPLEX SUBUNIT"/>
    <property type="match status" value="1"/>
</dbReference>
<feature type="region of interest" description="Disordered" evidence="5">
    <location>
        <begin position="1"/>
        <end position="24"/>
    </location>
</feature>
<dbReference type="Gene3D" id="1.20.1280.50">
    <property type="match status" value="1"/>
</dbReference>
<protein>
    <submittedName>
        <fullName evidence="7">Caf4p</fullName>
    </submittedName>
</protein>